<feature type="signal peptide" evidence="4">
    <location>
        <begin position="1"/>
        <end position="34"/>
    </location>
</feature>
<dbReference type="AlphaFoldDB" id="A0A418VUG5"/>
<name>A0A418VUG5_9PROT</name>
<accession>A0A418VUG5</accession>
<protein>
    <submittedName>
        <fullName evidence="6">Amino acid ABC transporter substrate-binding protein</fullName>
    </submittedName>
</protein>
<dbReference type="InterPro" id="IPR051455">
    <property type="entry name" value="Bact_solute-bind_prot3"/>
</dbReference>
<dbReference type="GO" id="GO:0005576">
    <property type="term" value="C:extracellular region"/>
    <property type="evidence" value="ECO:0007669"/>
    <property type="project" value="TreeGrafter"/>
</dbReference>
<dbReference type="EMBL" id="QYUK01000016">
    <property type="protein sequence ID" value="RJF80789.1"/>
    <property type="molecule type" value="Genomic_DNA"/>
</dbReference>
<evidence type="ECO:0000256" key="2">
    <source>
        <dbReference type="ARBA" id="ARBA00022448"/>
    </source>
</evidence>
<dbReference type="PANTHER" id="PTHR30085:SF6">
    <property type="entry name" value="ABC TRANSPORTER GLUTAMINE-BINDING PROTEIN GLNH"/>
    <property type="match status" value="1"/>
</dbReference>
<evidence type="ECO:0000256" key="4">
    <source>
        <dbReference type="SAM" id="SignalP"/>
    </source>
</evidence>
<reference evidence="6 7" key="1">
    <citation type="submission" date="2018-09" db="EMBL/GenBank/DDBJ databases">
        <authorList>
            <person name="Zhu H."/>
        </authorList>
    </citation>
    <scope>NUCLEOTIDE SEQUENCE [LARGE SCALE GENOMIC DNA]</scope>
    <source>
        <strain evidence="6 7">K1W22B-8</strain>
    </source>
</reference>
<organism evidence="6 7">
    <name type="scientific">Oleomonas cavernae</name>
    <dbReference type="NCBI Taxonomy" id="2320859"/>
    <lineage>
        <taxon>Bacteria</taxon>
        <taxon>Pseudomonadati</taxon>
        <taxon>Pseudomonadota</taxon>
        <taxon>Alphaproteobacteria</taxon>
        <taxon>Acetobacterales</taxon>
        <taxon>Acetobacteraceae</taxon>
        <taxon>Oleomonas</taxon>
    </lineage>
</organism>
<evidence type="ECO:0000259" key="5">
    <source>
        <dbReference type="SMART" id="SM00062"/>
    </source>
</evidence>
<dbReference type="SUPFAM" id="SSF53850">
    <property type="entry name" value="Periplasmic binding protein-like II"/>
    <property type="match status" value="1"/>
</dbReference>
<dbReference type="Gene3D" id="3.40.190.10">
    <property type="entry name" value="Periplasmic binding protein-like II"/>
    <property type="match status" value="2"/>
</dbReference>
<evidence type="ECO:0000256" key="1">
    <source>
        <dbReference type="ARBA" id="ARBA00010333"/>
    </source>
</evidence>
<comment type="caution">
    <text evidence="6">The sequence shown here is derived from an EMBL/GenBank/DDBJ whole genome shotgun (WGS) entry which is preliminary data.</text>
</comment>
<keyword evidence="2" id="KW-0813">Transport</keyword>
<dbReference type="SMART" id="SM00062">
    <property type="entry name" value="PBPb"/>
    <property type="match status" value="1"/>
</dbReference>
<dbReference type="InterPro" id="IPR001638">
    <property type="entry name" value="Solute-binding_3/MltF_N"/>
</dbReference>
<evidence type="ECO:0000256" key="3">
    <source>
        <dbReference type="ARBA" id="ARBA00022729"/>
    </source>
</evidence>
<dbReference type="Pfam" id="PF00497">
    <property type="entry name" value="SBP_bac_3"/>
    <property type="match status" value="1"/>
</dbReference>
<dbReference type="GO" id="GO:0006865">
    <property type="term" value="P:amino acid transport"/>
    <property type="evidence" value="ECO:0007669"/>
    <property type="project" value="TreeGrafter"/>
</dbReference>
<feature type="chain" id="PRO_5019034539" evidence="4">
    <location>
        <begin position="35"/>
        <end position="301"/>
    </location>
</feature>
<evidence type="ECO:0000313" key="6">
    <source>
        <dbReference type="EMBL" id="RJF80789.1"/>
    </source>
</evidence>
<feature type="domain" description="Solute-binding protein family 3/N-terminal" evidence="5">
    <location>
        <begin position="45"/>
        <end position="278"/>
    </location>
</feature>
<dbReference type="PANTHER" id="PTHR30085">
    <property type="entry name" value="AMINO ACID ABC TRANSPORTER PERMEASE"/>
    <property type="match status" value="1"/>
</dbReference>
<dbReference type="GO" id="GO:0030288">
    <property type="term" value="C:outer membrane-bounded periplasmic space"/>
    <property type="evidence" value="ECO:0007669"/>
    <property type="project" value="TreeGrafter"/>
</dbReference>
<evidence type="ECO:0000313" key="7">
    <source>
        <dbReference type="Proteomes" id="UP000284605"/>
    </source>
</evidence>
<sequence>MAAAEGIVVNSKGWSRVLAGALALVLALSATASAATLDRIAQSGVLRAGTRADAVPFAFLNDQGQLAGFSVDLLEEIRAAVEARLGRPVKLELSVVTPANRLPLVADGKLDLVCEIATPTWAREATIDFSVPFFRDGTRILAFRDTLRTTPSLKDMVVGVAEGTTTATILEDALPGIVTRDYPTMDDAFAALIKGEVQGVANIGVILLGLSRKLEPNRSVVLLPRAAPLGNEAMACILPQDDSAWRDLVNHAIMDLTQGLAEYRGRYMDIHHKWFGRDGVMVYPLDRSTRDYLLQSNIWAQ</sequence>
<dbReference type="Proteomes" id="UP000284605">
    <property type="component" value="Unassembled WGS sequence"/>
</dbReference>
<dbReference type="CDD" id="cd13688">
    <property type="entry name" value="PBP2_GltI_DEBP"/>
    <property type="match status" value="1"/>
</dbReference>
<proteinExistence type="inferred from homology"/>
<keyword evidence="3 4" id="KW-0732">Signal</keyword>
<keyword evidence="7" id="KW-1185">Reference proteome</keyword>
<gene>
    <name evidence="6" type="ORF">D3874_27280</name>
</gene>
<comment type="similarity">
    <text evidence="1">Belongs to the bacterial solute-binding protein 3 family.</text>
</comment>